<comment type="subcellular location">
    <subcellularLocation>
        <location evidence="2 12">Cell inner membrane</location>
        <topology evidence="2 12">Single-pass membrane protein</topology>
    </subcellularLocation>
</comment>
<dbReference type="Proteomes" id="UP001055117">
    <property type="component" value="Unassembled WGS sequence"/>
</dbReference>
<evidence type="ECO:0000256" key="4">
    <source>
        <dbReference type="ARBA" id="ARBA00016461"/>
    </source>
</evidence>
<dbReference type="Pfam" id="PF04995">
    <property type="entry name" value="CcmD"/>
    <property type="match status" value="1"/>
</dbReference>
<evidence type="ECO:0000256" key="10">
    <source>
        <dbReference type="ARBA" id="ARBA00022989"/>
    </source>
</evidence>
<evidence type="ECO:0000256" key="8">
    <source>
        <dbReference type="ARBA" id="ARBA00022692"/>
    </source>
</evidence>
<dbReference type="InterPro" id="IPR007078">
    <property type="entry name" value="Haem_export_protD_CcmD"/>
</dbReference>
<keyword evidence="6 12" id="KW-1003">Cell membrane</keyword>
<dbReference type="EMBL" id="BPQG01000036">
    <property type="protein sequence ID" value="GJD44720.1"/>
    <property type="molecule type" value="Genomic_DNA"/>
</dbReference>
<proteinExistence type="inferred from homology"/>
<keyword evidence="7 12" id="KW-0997">Cell inner membrane</keyword>
<dbReference type="RefSeq" id="WP_147829549.1">
    <property type="nucleotide sequence ID" value="NZ_BPQG01000036.1"/>
</dbReference>
<organism evidence="13 14">
    <name type="scientific">Methylobacterium cerastii</name>
    <dbReference type="NCBI Taxonomy" id="932741"/>
    <lineage>
        <taxon>Bacteria</taxon>
        <taxon>Pseudomonadati</taxon>
        <taxon>Pseudomonadota</taxon>
        <taxon>Alphaproteobacteria</taxon>
        <taxon>Hyphomicrobiales</taxon>
        <taxon>Methylobacteriaceae</taxon>
        <taxon>Methylobacterium</taxon>
    </lineage>
</organism>
<feature type="transmembrane region" description="Helical" evidence="12">
    <location>
        <begin position="12"/>
        <end position="31"/>
    </location>
</feature>
<evidence type="ECO:0000256" key="6">
    <source>
        <dbReference type="ARBA" id="ARBA00022475"/>
    </source>
</evidence>
<reference evidence="13 14" key="1">
    <citation type="journal article" date="2021" name="Front. Microbiol.">
        <title>Comprehensive Comparative Genomics and Phenotyping of Methylobacterium Species.</title>
        <authorList>
            <person name="Alessa O."/>
            <person name="Ogura Y."/>
            <person name="Fujitani Y."/>
            <person name="Takami H."/>
            <person name="Hayashi T."/>
            <person name="Sahin N."/>
            <person name="Tani A."/>
        </authorList>
    </citation>
    <scope>NUCLEOTIDE SEQUENCE [LARGE SCALE GENOMIC DNA]</scope>
    <source>
        <strain evidence="13 14">DSM 23679</strain>
    </source>
</reference>
<evidence type="ECO:0000256" key="7">
    <source>
        <dbReference type="ARBA" id="ARBA00022519"/>
    </source>
</evidence>
<evidence type="ECO:0000313" key="13">
    <source>
        <dbReference type="EMBL" id="GJD44720.1"/>
    </source>
</evidence>
<comment type="similarity">
    <text evidence="3 12">Belongs to the CcmD/CycX/HelD family.</text>
</comment>
<evidence type="ECO:0000256" key="11">
    <source>
        <dbReference type="ARBA" id="ARBA00023136"/>
    </source>
</evidence>
<keyword evidence="8 12" id="KW-0812">Transmembrane</keyword>
<evidence type="ECO:0000256" key="12">
    <source>
        <dbReference type="RuleBase" id="RU363101"/>
    </source>
</evidence>
<keyword evidence="14" id="KW-1185">Reference proteome</keyword>
<accession>A0ABQ4QIM4</accession>
<comment type="caution">
    <text evidence="13">The sequence shown here is derived from an EMBL/GenBank/DDBJ whole genome shotgun (WGS) entry which is preliminary data.</text>
</comment>
<dbReference type="NCBIfam" id="TIGR03141">
    <property type="entry name" value="cytochro_ccmD"/>
    <property type="match status" value="1"/>
</dbReference>
<sequence>MSLDLGSHGGFILASYAFTALVMAGLVLNAVRDRRAQRRALSQLQAEDRR</sequence>
<protein>
    <recommendedName>
        <fullName evidence="4 12">Heme exporter protein D</fullName>
    </recommendedName>
</protein>
<evidence type="ECO:0000256" key="5">
    <source>
        <dbReference type="ARBA" id="ARBA00022448"/>
    </source>
</evidence>
<keyword evidence="9 12" id="KW-0201">Cytochrome c-type biogenesis</keyword>
<evidence type="ECO:0000256" key="3">
    <source>
        <dbReference type="ARBA" id="ARBA00008741"/>
    </source>
</evidence>
<gene>
    <name evidence="13" type="ORF">AFCDBAGC_2587</name>
</gene>
<evidence type="ECO:0000256" key="1">
    <source>
        <dbReference type="ARBA" id="ARBA00002442"/>
    </source>
</evidence>
<evidence type="ECO:0000256" key="2">
    <source>
        <dbReference type="ARBA" id="ARBA00004377"/>
    </source>
</evidence>
<keyword evidence="11 12" id="KW-0472">Membrane</keyword>
<keyword evidence="5 12" id="KW-0813">Transport</keyword>
<evidence type="ECO:0000256" key="9">
    <source>
        <dbReference type="ARBA" id="ARBA00022748"/>
    </source>
</evidence>
<keyword evidence="10 12" id="KW-1133">Transmembrane helix</keyword>
<name>A0ABQ4QIM4_9HYPH</name>
<evidence type="ECO:0000313" key="14">
    <source>
        <dbReference type="Proteomes" id="UP001055117"/>
    </source>
</evidence>
<comment type="function">
    <text evidence="1 12">Required for the export of heme to the periplasm for the biogenesis of c-type cytochromes.</text>
</comment>